<feature type="compositionally biased region" description="Low complexity" evidence="6">
    <location>
        <begin position="314"/>
        <end position="325"/>
    </location>
</feature>
<dbReference type="AlphaFoldDB" id="A0A8H7ZGX3"/>
<evidence type="ECO:0000256" key="2">
    <source>
        <dbReference type="ARBA" id="ARBA00022692"/>
    </source>
</evidence>
<dbReference type="GO" id="GO:0015513">
    <property type="term" value="F:high-affinity secondary active nitrite transmembrane transporter activity"/>
    <property type="evidence" value="ECO:0007669"/>
    <property type="project" value="TreeGrafter"/>
</dbReference>
<organism evidence="8 9">
    <name type="scientific">Candida metapsilosis</name>
    <dbReference type="NCBI Taxonomy" id="273372"/>
    <lineage>
        <taxon>Eukaryota</taxon>
        <taxon>Fungi</taxon>
        <taxon>Dikarya</taxon>
        <taxon>Ascomycota</taxon>
        <taxon>Saccharomycotina</taxon>
        <taxon>Pichiomycetes</taxon>
        <taxon>Debaryomycetaceae</taxon>
        <taxon>Candida/Lodderomyces clade</taxon>
        <taxon>Candida</taxon>
    </lineage>
</organism>
<feature type="transmembrane region" description="Helical" evidence="7">
    <location>
        <begin position="193"/>
        <end position="216"/>
    </location>
</feature>
<dbReference type="GeneID" id="93650280"/>
<sequence length="428" mass="48196">MDDNQYLTTYEAAMAVVATGMKKSRLKPDTLLINAIIGAMLFSTGGMLNLVVHSILPDIANSNPGLLRFLSGSFYPIGLFYVVVMGAELFNANVLFFTVALCRRGVSILDLVINWLVTWWFNLVGTIFVGYIISHYSSTTSSEAFITGSHEVLDSKMEYSFVQNMLKGIAGNFFVSLAIYLQIMCKPLHVKFFMLYLPIFTFISLDFTHCVADMYVVVIGKINHSSADWGEICWKLLLAGTIGNIIGGAFFGIVICWYMHIYVVERDRRELNLPQYELRDQQPELMQDSRVVRQKDPVFHDDVEVDEEHEEKPSTPNSNANSSATDSIESSSNLDPRPYLQPRLSSMSRLTRRRTSLASIRSPKNVFPVYGMDEPLRRERTIAGDHAFEGEGINEVNDEDDAVEAHSIGSQLVRMLTTRSRKESSTEC</sequence>
<feature type="transmembrane region" description="Helical" evidence="7">
    <location>
        <begin position="236"/>
        <end position="259"/>
    </location>
</feature>
<dbReference type="PANTHER" id="PTHR30520:SF6">
    <property type="entry name" value="FORMATE_NITRATE FAMILY TRANSPORTER (EUROFUNG)"/>
    <property type="match status" value="1"/>
</dbReference>
<dbReference type="PANTHER" id="PTHR30520">
    <property type="entry name" value="FORMATE TRANSPORTER-RELATED"/>
    <property type="match status" value="1"/>
</dbReference>
<evidence type="ECO:0000256" key="1">
    <source>
        <dbReference type="ARBA" id="ARBA00004141"/>
    </source>
</evidence>
<keyword evidence="9" id="KW-1185">Reference proteome</keyword>
<evidence type="ECO:0000256" key="5">
    <source>
        <dbReference type="ARBA" id="ARBA00049660"/>
    </source>
</evidence>
<feature type="region of interest" description="Disordered" evidence="6">
    <location>
        <begin position="304"/>
        <end position="357"/>
    </location>
</feature>
<comment type="subcellular location">
    <subcellularLocation>
        <location evidence="1">Membrane</location>
        <topology evidence="1">Multi-pass membrane protein</topology>
    </subcellularLocation>
</comment>
<dbReference type="Gene3D" id="1.20.1080.10">
    <property type="entry name" value="Glycerol uptake facilitator protein"/>
    <property type="match status" value="1"/>
</dbReference>
<evidence type="ECO:0000256" key="7">
    <source>
        <dbReference type="SAM" id="Phobius"/>
    </source>
</evidence>
<dbReference type="Proteomes" id="UP000669133">
    <property type="component" value="Unassembled WGS sequence"/>
</dbReference>
<dbReference type="InterPro" id="IPR023271">
    <property type="entry name" value="Aquaporin-like"/>
</dbReference>
<evidence type="ECO:0000256" key="4">
    <source>
        <dbReference type="ARBA" id="ARBA00023136"/>
    </source>
</evidence>
<evidence type="ECO:0000313" key="8">
    <source>
        <dbReference type="EMBL" id="KAG5419771.1"/>
    </source>
</evidence>
<gene>
    <name evidence="8" type="ORF">I9W82_001651</name>
</gene>
<comment type="caution">
    <text evidence="8">The sequence shown here is derived from an EMBL/GenBank/DDBJ whole genome shotgun (WGS) entry which is preliminary data.</text>
</comment>
<dbReference type="EMBL" id="JAEOAQ010000002">
    <property type="protein sequence ID" value="KAG5419771.1"/>
    <property type="molecule type" value="Genomic_DNA"/>
</dbReference>
<feature type="transmembrane region" description="Helical" evidence="7">
    <location>
        <begin position="111"/>
        <end position="133"/>
    </location>
</feature>
<keyword evidence="4 7" id="KW-0472">Membrane</keyword>
<comment type="similarity">
    <text evidence="5">Belongs to the FNT transporter (TC 1.A.16) family.</text>
</comment>
<protein>
    <recommendedName>
        <fullName evidence="10">Formate/nitrite transporter</fullName>
    </recommendedName>
</protein>
<feature type="transmembrane region" description="Helical" evidence="7">
    <location>
        <begin position="31"/>
        <end position="55"/>
    </location>
</feature>
<keyword evidence="2 7" id="KW-0812">Transmembrane</keyword>
<proteinExistence type="inferred from homology"/>
<feature type="transmembrane region" description="Helical" evidence="7">
    <location>
        <begin position="75"/>
        <end position="99"/>
    </location>
</feature>
<dbReference type="GO" id="GO:0015707">
    <property type="term" value="P:nitrite transport"/>
    <property type="evidence" value="ECO:0007669"/>
    <property type="project" value="TreeGrafter"/>
</dbReference>
<name>A0A8H7ZGX3_9ASCO</name>
<reference evidence="8 9" key="1">
    <citation type="submission" date="2020-12" db="EMBL/GenBank/DDBJ databases">
        <title>Effect of drift, selection, and recombination on the evolution of hybrid genomes in Candida yeast pathogens.</title>
        <authorList>
            <person name="Mixao V."/>
            <person name="Ksiezopolska E."/>
            <person name="Saus E."/>
            <person name="Boekhout T."/>
            <person name="Gacser A."/>
            <person name="Gabaldon T."/>
        </authorList>
    </citation>
    <scope>NUCLEOTIDE SEQUENCE [LARGE SCALE GENOMIC DNA]</scope>
    <source>
        <strain evidence="8 9">BP57</strain>
    </source>
</reference>
<dbReference type="InterPro" id="IPR000292">
    <property type="entry name" value="For/NO2_transpt"/>
</dbReference>
<dbReference type="RefSeq" id="XP_067548887.1">
    <property type="nucleotide sequence ID" value="XM_067690420.1"/>
</dbReference>
<keyword evidence="3 7" id="KW-1133">Transmembrane helix</keyword>
<evidence type="ECO:0000313" key="9">
    <source>
        <dbReference type="Proteomes" id="UP000669133"/>
    </source>
</evidence>
<evidence type="ECO:0000256" key="3">
    <source>
        <dbReference type="ARBA" id="ARBA00022989"/>
    </source>
</evidence>
<feature type="transmembrane region" description="Helical" evidence="7">
    <location>
        <begin position="161"/>
        <end position="181"/>
    </location>
</feature>
<dbReference type="Pfam" id="PF01226">
    <property type="entry name" value="Form_Nir_trans"/>
    <property type="match status" value="1"/>
</dbReference>
<evidence type="ECO:0008006" key="10">
    <source>
        <dbReference type="Google" id="ProtNLM"/>
    </source>
</evidence>
<evidence type="ECO:0000256" key="6">
    <source>
        <dbReference type="SAM" id="MobiDB-lite"/>
    </source>
</evidence>
<dbReference type="GO" id="GO:0005886">
    <property type="term" value="C:plasma membrane"/>
    <property type="evidence" value="ECO:0007669"/>
    <property type="project" value="TreeGrafter"/>
</dbReference>
<accession>A0A8H7ZGX3</accession>
<dbReference type="OrthoDB" id="4829at2759"/>